<protein>
    <submittedName>
        <fullName evidence="1">Uncharacterized protein</fullName>
    </submittedName>
</protein>
<organism evidence="1">
    <name type="scientific">viral metagenome</name>
    <dbReference type="NCBI Taxonomy" id="1070528"/>
    <lineage>
        <taxon>unclassified sequences</taxon>
        <taxon>metagenomes</taxon>
        <taxon>organismal metagenomes</taxon>
    </lineage>
</organism>
<dbReference type="InterPro" id="IPR012295">
    <property type="entry name" value="TBP_dom_sf"/>
</dbReference>
<sequence>MTNIYFSPYRISTITCNANIGNNININLGILFDNINVIDNIVEGEDKGIVWVQFMKNGTDASKGVYPKKRRKSKKNTMKKNRFDNQVTVIYKFHDKYIPNVKIFKNGNIQLTGIKDIKDTEHIVNHIINDITLIYNNIDKNIIVNPEPDYVLNLKYQNFKIRMINTDFKVYSDPELKNGFEIRRKEIHKLFINDEHNNKCSFQPGIYQGVKLEYFWNINNKNKNGICSCPKYCYGKGTGQNIGECKKVTGALFESGSVLITGGITFEQVNETYKYICDFLEKHKDVIKKPPPNTNMPPLPQMSPLLLPPPYPQVPVLAIN</sequence>
<dbReference type="SUPFAM" id="SSF55945">
    <property type="entry name" value="TATA-box binding protein-like"/>
    <property type="match status" value="1"/>
</dbReference>
<dbReference type="AlphaFoldDB" id="A0A6C0L9Z4"/>
<dbReference type="Gene3D" id="3.30.310.10">
    <property type="entry name" value="TATA-Binding Protein"/>
    <property type="match status" value="2"/>
</dbReference>
<proteinExistence type="predicted"/>
<reference evidence="1" key="1">
    <citation type="journal article" date="2020" name="Nature">
        <title>Giant virus diversity and host interactions through global metagenomics.</title>
        <authorList>
            <person name="Schulz F."/>
            <person name="Roux S."/>
            <person name="Paez-Espino D."/>
            <person name="Jungbluth S."/>
            <person name="Walsh D.A."/>
            <person name="Denef V.J."/>
            <person name="McMahon K.D."/>
            <person name="Konstantinidis K.T."/>
            <person name="Eloe-Fadrosh E.A."/>
            <person name="Kyrpides N.C."/>
            <person name="Woyke T."/>
        </authorList>
    </citation>
    <scope>NUCLEOTIDE SEQUENCE</scope>
    <source>
        <strain evidence="1">GVMAG-M-3300027763-16</strain>
    </source>
</reference>
<name>A0A6C0L9Z4_9ZZZZ</name>
<evidence type="ECO:0000313" key="1">
    <source>
        <dbReference type="EMBL" id="QHU27120.1"/>
    </source>
</evidence>
<dbReference type="EMBL" id="MN740451">
    <property type="protein sequence ID" value="QHU27120.1"/>
    <property type="molecule type" value="Genomic_DNA"/>
</dbReference>
<accession>A0A6C0L9Z4</accession>